<organism evidence="2 3">
    <name type="scientific">Acorus calamus</name>
    <name type="common">Sweet flag</name>
    <dbReference type="NCBI Taxonomy" id="4465"/>
    <lineage>
        <taxon>Eukaryota</taxon>
        <taxon>Viridiplantae</taxon>
        <taxon>Streptophyta</taxon>
        <taxon>Embryophyta</taxon>
        <taxon>Tracheophyta</taxon>
        <taxon>Spermatophyta</taxon>
        <taxon>Magnoliopsida</taxon>
        <taxon>Liliopsida</taxon>
        <taxon>Acoraceae</taxon>
        <taxon>Acorus</taxon>
    </lineage>
</organism>
<dbReference type="Proteomes" id="UP001180020">
    <property type="component" value="Unassembled WGS sequence"/>
</dbReference>
<comment type="caution">
    <text evidence="2">The sequence shown here is derived from an EMBL/GenBank/DDBJ whole genome shotgun (WGS) entry which is preliminary data.</text>
</comment>
<reference evidence="2" key="1">
    <citation type="journal article" date="2023" name="Nat. Commun.">
        <title>Diploid and tetraploid genomes of Acorus and the evolution of monocots.</title>
        <authorList>
            <person name="Ma L."/>
            <person name="Liu K.W."/>
            <person name="Li Z."/>
            <person name="Hsiao Y.Y."/>
            <person name="Qi Y."/>
            <person name="Fu T."/>
            <person name="Tang G.D."/>
            <person name="Zhang D."/>
            <person name="Sun W.H."/>
            <person name="Liu D.K."/>
            <person name="Li Y."/>
            <person name="Chen G.Z."/>
            <person name="Liu X.D."/>
            <person name="Liao X.Y."/>
            <person name="Jiang Y.T."/>
            <person name="Yu X."/>
            <person name="Hao Y."/>
            <person name="Huang J."/>
            <person name="Zhao X.W."/>
            <person name="Ke S."/>
            <person name="Chen Y.Y."/>
            <person name="Wu W.L."/>
            <person name="Hsu J.L."/>
            <person name="Lin Y.F."/>
            <person name="Huang M.D."/>
            <person name="Li C.Y."/>
            <person name="Huang L."/>
            <person name="Wang Z.W."/>
            <person name="Zhao X."/>
            <person name="Zhong W.Y."/>
            <person name="Peng D.H."/>
            <person name="Ahmad S."/>
            <person name="Lan S."/>
            <person name="Zhang J.S."/>
            <person name="Tsai W.C."/>
            <person name="Van de Peer Y."/>
            <person name="Liu Z.J."/>
        </authorList>
    </citation>
    <scope>NUCLEOTIDE SEQUENCE</scope>
    <source>
        <strain evidence="2">CP</strain>
    </source>
</reference>
<dbReference type="PANTHER" id="PTHR33782:SF5">
    <property type="entry name" value="MEDIATOR OF RNA POLYMERASE II TRANSCRIPTION SUBUNIT"/>
    <property type="match status" value="1"/>
</dbReference>
<dbReference type="EMBL" id="JAUJYO010000014">
    <property type="protein sequence ID" value="KAK1298277.1"/>
    <property type="molecule type" value="Genomic_DNA"/>
</dbReference>
<evidence type="ECO:0000313" key="3">
    <source>
        <dbReference type="Proteomes" id="UP001180020"/>
    </source>
</evidence>
<evidence type="ECO:0000256" key="1">
    <source>
        <dbReference type="SAM" id="MobiDB-lite"/>
    </source>
</evidence>
<proteinExistence type="predicted"/>
<sequence>MQSIHSLSLPPLPLSPPTNTHTKRRSPVATNARKRIGGGGGGGGGDFGGSLVDSDMVVLRRRLHELKLTQNDHRPPPPPHWTEWEKRWWMTSYVSDACAAAEVLQTAIMNVRPAVAVGALMLVSVSVPVAAVSAVSGLAAAVVSGLHHLG</sequence>
<keyword evidence="3" id="KW-1185">Reference proteome</keyword>
<feature type="compositionally biased region" description="Gly residues" evidence="1">
    <location>
        <begin position="37"/>
        <end position="48"/>
    </location>
</feature>
<feature type="compositionally biased region" description="Basic residues" evidence="1">
    <location>
        <begin position="21"/>
        <end position="36"/>
    </location>
</feature>
<dbReference type="AlphaFoldDB" id="A0AAV9DBF9"/>
<gene>
    <name evidence="2" type="ORF">QJS10_CPB14g00298</name>
</gene>
<evidence type="ECO:0000313" key="2">
    <source>
        <dbReference type="EMBL" id="KAK1298277.1"/>
    </source>
</evidence>
<feature type="region of interest" description="Disordered" evidence="1">
    <location>
        <begin position="1"/>
        <end position="48"/>
    </location>
</feature>
<protein>
    <submittedName>
        <fullName evidence="2">Uncharacterized protein</fullName>
    </submittedName>
</protein>
<dbReference type="PANTHER" id="PTHR33782">
    <property type="entry name" value="OS01G0121600 PROTEIN"/>
    <property type="match status" value="1"/>
</dbReference>
<name>A0AAV9DBF9_ACOCL</name>
<accession>A0AAV9DBF9</accession>
<reference evidence="2" key="2">
    <citation type="submission" date="2023-06" db="EMBL/GenBank/DDBJ databases">
        <authorList>
            <person name="Ma L."/>
            <person name="Liu K.-W."/>
            <person name="Li Z."/>
            <person name="Hsiao Y.-Y."/>
            <person name="Qi Y."/>
            <person name="Fu T."/>
            <person name="Tang G."/>
            <person name="Zhang D."/>
            <person name="Sun W.-H."/>
            <person name="Liu D.-K."/>
            <person name="Li Y."/>
            <person name="Chen G.-Z."/>
            <person name="Liu X.-D."/>
            <person name="Liao X.-Y."/>
            <person name="Jiang Y.-T."/>
            <person name="Yu X."/>
            <person name="Hao Y."/>
            <person name="Huang J."/>
            <person name="Zhao X.-W."/>
            <person name="Ke S."/>
            <person name="Chen Y.-Y."/>
            <person name="Wu W.-L."/>
            <person name="Hsu J.-L."/>
            <person name="Lin Y.-F."/>
            <person name="Huang M.-D."/>
            <person name="Li C.-Y."/>
            <person name="Huang L."/>
            <person name="Wang Z.-W."/>
            <person name="Zhao X."/>
            <person name="Zhong W.-Y."/>
            <person name="Peng D.-H."/>
            <person name="Ahmad S."/>
            <person name="Lan S."/>
            <person name="Zhang J.-S."/>
            <person name="Tsai W.-C."/>
            <person name="Van De Peer Y."/>
            <person name="Liu Z.-J."/>
        </authorList>
    </citation>
    <scope>NUCLEOTIDE SEQUENCE</scope>
    <source>
        <strain evidence="2">CP</strain>
        <tissue evidence="2">Leaves</tissue>
    </source>
</reference>